<accession>A0A0F9J7X0</accession>
<dbReference type="SUPFAM" id="SSF53756">
    <property type="entry name" value="UDP-Glycosyltransferase/glycogen phosphorylase"/>
    <property type="match status" value="1"/>
</dbReference>
<dbReference type="InterPro" id="IPR028098">
    <property type="entry name" value="Glyco_trans_4-like_N"/>
</dbReference>
<feature type="domain" description="Glycosyltransferase subfamily 4-like N-terminal" evidence="2">
    <location>
        <begin position="14"/>
        <end position="225"/>
    </location>
</feature>
<dbReference type="CDD" id="cd03801">
    <property type="entry name" value="GT4_PimA-like"/>
    <property type="match status" value="1"/>
</dbReference>
<evidence type="ECO:0000259" key="2">
    <source>
        <dbReference type="Pfam" id="PF13439"/>
    </source>
</evidence>
<dbReference type="Pfam" id="PF13439">
    <property type="entry name" value="Glyco_transf_4"/>
    <property type="match status" value="1"/>
</dbReference>
<evidence type="ECO:0008006" key="4">
    <source>
        <dbReference type="Google" id="ProtNLM"/>
    </source>
</evidence>
<feature type="domain" description="Glycosyl transferase family 1" evidence="1">
    <location>
        <begin position="226"/>
        <end position="389"/>
    </location>
</feature>
<dbReference type="EMBL" id="LAZR01012107">
    <property type="protein sequence ID" value="KKM40533.1"/>
    <property type="molecule type" value="Genomic_DNA"/>
</dbReference>
<dbReference type="Gene3D" id="3.40.50.2000">
    <property type="entry name" value="Glycogen Phosphorylase B"/>
    <property type="match status" value="2"/>
</dbReference>
<comment type="caution">
    <text evidence="3">The sequence shown here is derived from an EMBL/GenBank/DDBJ whole genome shotgun (WGS) entry which is preliminary data.</text>
</comment>
<dbReference type="PANTHER" id="PTHR45947">
    <property type="entry name" value="SULFOQUINOVOSYL TRANSFERASE SQD2"/>
    <property type="match status" value="1"/>
</dbReference>
<gene>
    <name evidence="3" type="ORF">LCGC14_1563750</name>
</gene>
<name>A0A0F9J7X0_9ZZZZ</name>
<proteinExistence type="predicted"/>
<evidence type="ECO:0000313" key="3">
    <source>
        <dbReference type="EMBL" id="KKM40533.1"/>
    </source>
</evidence>
<reference evidence="3" key="1">
    <citation type="journal article" date="2015" name="Nature">
        <title>Complex archaea that bridge the gap between prokaryotes and eukaryotes.</title>
        <authorList>
            <person name="Spang A."/>
            <person name="Saw J.H."/>
            <person name="Jorgensen S.L."/>
            <person name="Zaremba-Niedzwiedzka K."/>
            <person name="Martijn J."/>
            <person name="Lind A.E."/>
            <person name="van Eijk R."/>
            <person name="Schleper C."/>
            <person name="Guy L."/>
            <person name="Ettema T.J."/>
        </authorList>
    </citation>
    <scope>NUCLEOTIDE SEQUENCE</scope>
</reference>
<dbReference type="InterPro" id="IPR001296">
    <property type="entry name" value="Glyco_trans_1"/>
</dbReference>
<dbReference type="Pfam" id="PF00534">
    <property type="entry name" value="Glycos_transf_1"/>
    <property type="match status" value="1"/>
</dbReference>
<dbReference type="AlphaFoldDB" id="A0A0F9J7X0"/>
<evidence type="ECO:0000259" key="1">
    <source>
        <dbReference type="Pfam" id="PF00534"/>
    </source>
</evidence>
<dbReference type="PANTHER" id="PTHR45947:SF13">
    <property type="entry name" value="TRANSFERASE"/>
    <property type="match status" value="1"/>
</dbReference>
<dbReference type="InterPro" id="IPR050194">
    <property type="entry name" value="Glycosyltransferase_grp1"/>
</dbReference>
<protein>
    <recommendedName>
        <fullName evidence="4">Glycosyltransferase subfamily 4-like N-terminal domain-containing protein</fullName>
    </recommendedName>
</protein>
<sequence length="412" mass="47109">MKILMANKFHYNRGGAETYVFNLSDLLEKEGHEVIPFSMDDNQNMSSPYSEYFVKNIDYVDSLDKFSITTGARVALRSVYSREAKRNIERLIKDTKPDIAHLNNIHYHLTPSIIRALKKHNVPIIWTLHDYTLICPNTHFLNNGEVCERCKRYKYFNAPLTKCKKGSFSASFLACVDSYIHRLMSTYAFVDKFISPSKFLKDKMVEYGVDEKRITHIPNFINTEKIKEIKKEGTVEDNHSFVFFGRLSAEKGVDTLVQAVSKLKGAQLLIAGEGPAEKDLQNLSHSLNGSRIDFLGHLKTEEVSALLNKASFVVMPSRWYENFPYSILEAFSFGKPVIGARIGGIPEQIDDGVDGLLFEPGNKDDLRNKINRLIDNPSLVTEMGKKAKQKIFKKYDPKTHYDELIKIYRQVS</sequence>
<organism evidence="3">
    <name type="scientific">marine sediment metagenome</name>
    <dbReference type="NCBI Taxonomy" id="412755"/>
    <lineage>
        <taxon>unclassified sequences</taxon>
        <taxon>metagenomes</taxon>
        <taxon>ecological metagenomes</taxon>
    </lineage>
</organism>
<dbReference type="GO" id="GO:0016757">
    <property type="term" value="F:glycosyltransferase activity"/>
    <property type="evidence" value="ECO:0007669"/>
    <property type="project" value="InterPro"/>
</dbReference>